<dbReference type="GO" id="GO:0003677">
    <property type="term" value="F:DNA binding"/>
    <property type="evidence" value="ECO:0007669"/>
    <property type="project" value="InterPro"/>
</dbReference>
<dbReference type="SUPFAM" id="SSF88946">
    <property type="entry name" value="Sigma2 domain of RNA polymerase sigma factors"/>
    <property type="match status" value="1"/>
</dbReference>
<dbReference type="InterPro" id="IPR036388">
    <property type="entry name" value="WH-like_DNA-bd_sf"/>
</dbReference>
<feature type="domain" description="RNA polymerase sigma factor 70 region 4 type 2" evidence="6">
    <location>
        <begin position="115"/>
        <end position="167"/>
    </location>
</feature>
<dbReference type="GO" id="GO:0016987">
    <property type="term" value="F:sigma factor activity"/>
    <property type="evidence" value="ECO:0007669"/>
    <property type="project" value="UniProtKB-KW"/>
</dbReference>
<evidence type="ECO:0000313" key="10">
    <source>
        <dbReference type="Proteomes" id="UP000322918"/>
    </source>
</evidence>
<proteinExistence type="inferred from homology"/>
<dbReference type="PANTHER" id="PTHR43133">
    <property type="entry name" value="RNA POLYMERASE ECF-TYPE SIGMA FACTO"/>
    <property type="match status" value="1"/>
</dbReference>
<dbReference type="InterPro" id="IPR007627">
    <property type="entry name" value="RNA_pol_sigma70_r2"/>
</dbReference>
<comment type="similarity">
    <text evidence="1">Belongs to the sigma-70 factor family. ECF subfamily.</text>
</comment>
<dbReference type="Gene3D" id="1.10.10.10">
    <property type="entry name" value="Winged helix-like DNA-binding domain superfamily/Winged helix DNA-binding domain"/>
    <property type="match status" value="1"/>
</dbReference>
<feature type="domain" description="RNA polymerase sigma-70 region 2" evidence="5">
    <location>
        <begin position="18"/>
        <end position="85"/>
    </location>
</feature>
<gene>
    <name evidence="8" type="ORF">EKH83_15705</name>
    <name evidence="7" type="ORF">F1649_15160</name>
</gene>
<accession>A0A4Q0M5T6</accession>
<dbReference type="Proteomes" id="UP000290848">
    <property type="component" value="Unassembled WGS sequence"/>
</dbReference>
<evidence type="ECO:0000256" key="1">
    <source>
        <dbReference type="ARBA" id="ARBA00010641"/>
    </source>
</evidence>
<evidence type="ECO:0000313" key="9">
    <source>
        <dbReference type="Proteomes" id="UP000290848"/>
    </source>
</evidence>
<dbReference type="SUPFAM" id="SSF88659">
    <property type="entry name" value="Sigma3 and sigma4 domains of RNA polymerase sigma factors"/>
    <property type="match status" value="1"/>
</dbReference>
<evidence type="ECO:0000256" key="3">
    <source>
        <dbReference type="ARBA" id="ARBA00023082"/>
    </source>
</evidence>
<dbReference type="RefSeq" id="WP_128770406.1">
    <property type="nucleotide sequence ID" value="NZ_RXOC01000011.1"/>
</dbReference>
<evidence type="ECO:0000256" key="2">
    <source>
        <dbReference type="ARBA" id="ARBA00023015"/>
    </source>
</evidence>
<dbReference type="InterPro" id="IPR014284">
    <property type="entry name" value="RNA_pol_sigma-70_dom"/>
</dbReference>
<evidence type="ECO:0000313" key="7">
    <source>
        <dbReference type="EMBL" id="KAA8480164.1"/>
    </source>
</evidence>
<dbReference type="InterPro" id="IPR013324">
    <property type="entry name" value="RNA_pol_sigma_r3/r4-like"/>
</dbReference>
<dbReference type="InterPro" id="IPR014327">
    <property type="entry name" value="RNA_pol_sigma70_bacteroid"/>
</dbReference>
<dbReference type="NCBIfam" id="TIGR02937">
    <property type="entry name" value="sigma70-ECF"/>
    <property type="match status" value="1"/>
</dbReference>
<dbReference type="Pfam" id="PF08281">
    <property type="entry name" value="Sigma70_r4_2"/>
    <property type="match status" value="1"/>
</dbReference>
<dbReference type="GO" id="GO:0006352">
    <property type="term" value="P:DNA-templated transcription initiation"/>
    <property type="evidence" value="ECO:0007669"/>
    <property type="project" value="InterPro"/>
</dbReference>
<organism evidence="8 9">
    <name type="scientific">Arcticibacter tournemirensis</name>
    <dbReference type="NCBI Taxonomy" id="699437"/>
    <lineage>
        <taxon>Bacteria</taxon>
        <taxon>Pseudomonadati</taxon>
        <taxon>Bacteroidota</taxon>
        <taxon>Sphingobacteriia</taxon>
        <taxon>Sphingobacteriales</taxon>
        <taxon>Sphingobacteriaceae</taxon>
        <taxon>Arcticibacter</taxon>
    </lineage>
</organism>
<dbReference type="Gene3D" id="1.10.1740.10">
    <property type="match status" value="1"/>
</dbReference>
<dbReference type="Pfam" id="PF04542">
    <property type="entry name" value="Sigma70_r2"/>
    <property type="match status" value="1"/>
</dbReference>
<dbReference type="InterPro" id="IPR013249">
    <property type="entry name" value="RNA_pol_sigma70_r4_t2"/>
</dbReference>
<evidence type="ECO:0000259" key="5">
    <source>
        <dbReference type="Pfam" id="PF04542"/>
    </source>
</evidence>
<sequence>MEDQWPNEDVIVPSLEELFRCYYPRLCHFAFQILGDKSHSEDIVQECFIRYWHLRAEISSHPGAIRNFLYSSIRNASLNYLRRQKVEEKYILSQDPDPSEDARFLHAIIRSEVMDEIYRVIDTLPDGCQKVFKLGYLEGLKNPKIAEKLGVSINTVKTQKKRGLQLLRLKLNPEVFLVFALFVFK</sequence>
<keyword evidence="10" id="KW-1185">Reference proteome</keyword>
<dbReference type="OrthoDB" id="656273at2"/>
<keyword evidence="3" id="KW-0731">Sigma factor</keyword>
<dbReference type="AlphaFoldDB" id="A0A4Q0M5T6"/>
<name>A0A4Q0M5T6_9SPHI</name>
<dbReference type="CDD" id="cd06171">
    <property type="entry name" value="Sigma70_r4"/>
    <property type="match status" value="1"/>
</dbReference>
<evidence type="ECO:0000256" key="4">
    <source>
        <dbReference type="ARBA" id="ARBA00023163"/>
    </source>
</evidence>
<keyword evidence="2" id="KW-0805">Transcription regulation</keyword>
<reference evidence="7 10" key="2">
    <citation type="submission" date="2019-09" db="EMBL/GenBank/DDBJ databases">
        <title>Pararcticibacter amylolyticus gen. nov., sp. nov., isolated from a rottenly hemp rope, and reclassification of Pedobacter tournemirensis as Pararcticibacter tournemirensis comb. nov.</title>
        <authorList>
            <person name="Cai Y."/>
        </authorList>
    </citation>
    <scope>NUCLEOTIDE SEQUENCE [LARGE SCALE GENOMIC DNA]</scope>
    <source>
        <strain evidence="7 10">TF5-37.2-LB10</strain>
    </source>
</reference>
<reference evidence="8 9" key="1">
    <citation type="submission" date="2018-12" db="EMBL/GenBank/DDBJ databases">
        <title>The Draft Genome Sequence of the Soil Bacterium Pedobacter tournemirensis R1.</title>
        <authorList>
            <person name="He J."/>
        </authorList>
    </citation>
    <scope>NUCLEOTIDE SEQUENCE [LARGE SCALE GENOMIC DNA]</scope>
    <source>
        <strain evidence="8 9">R1</strain>
    </source>
</reference>
<dbReference type="EMBL" id="VWNE01000025">
    <property type="protein sequence ID" value="KAA8480164.1"/>
    <property type="molecule type" value="Genomic_DNA"/>
</dbReference>
<dbReference type="EMBL" id="RXOC01000011">
    <property type="protein sequence ID" value="RXF68324.1"/>
    <property type="molecule type" value="Genomic_DNA"/>
</dbReference>
<protein>
    <submittedName>
        <fullName evidence="8">RNA polymerase sigma-70 factor</fullName>
    </submittedName>
</protein>
<comment type="caution">
    <text evidence="8">The sequence shown here is derived from an EMBL/GenBank/DDBJ whole genome shotgun (WGS) entry which is preliminary data.</text>
</comment>
<dbReference type="InterPro" id="IPR039425">
    <property type="entry name" value="RNA_pol_sigma-70-like"/>
</dbReference>
<evidence type="ECO:0000313" key="8">
    <source>
        <dbReference type="EMBL" id="RXF68324.1"/>
    </source>
</evidence>
<dbReference type="PANTHER" id="PTHR43133:SF46">
    <property type="entry name" value="RNA POLYMERASE SIGMA-70 FACTOR ECF SUBFAMILY"/>
    <property type="match status" value="1"/>
</dbReference>
<keyword evidence="4" id="KW-0804">Transcription</keyword>
<dbReference type="NCBIfam" id="TIGR02985">
    <property type="entry name" value="Sig70_bacteroi1"/>
    <property type="match status" value="1"/>
</dbReference>
<dbReference type="Proteomes" id="UP000322918">
    <property type="component" value="Unassembled WGS sequence"/>
</dbReference>
<dbReference type="InterPro" id="IPR013325">
    <property type="entry name" value="RNA_pol_sigma_r2"/>
</dbReference>
<evidence type="ECO:0000259" key="6">
    <source>
        <dbReference type="Pfam" id="PF08281"/>
    </source>
</evidence>